<organism evidence="1 2">
    <name type="scientific">Rhodanobacter lindaniclasticus</name>
    <dbReference type="NCBI Taxonomy" id="75310"/>
    <lineage>
        <taxon>Bacteria</taxon>
        <taxon>Pseudomonadati</taxon>
        <taxon>Pseudomonadota</taxon>
        <taxon>Gammaproteobacteria</taxon>
        <taxon>Lysobacterales</taxon>
        <taxon>Rhodanobacteraceae</taxon>
        <taxon>Rhodanobacter</taxon>
    </lineage>
</organism>
<dbReference type="EMBL" id="MWIO01000029">
    <property type="protein sequence ID" value="THD07085.1"/>
    <property type="molecule type" value="Genomic_DNA"/>
</dbReference>
<evidence type="ECO:0000313" key="1">
    <source>
        <dbReference type="EMBL" id="THD07085.1"/>
    </source>
</evidence>
<dbReference type="Proteomes" id="UP000306317">
    <property type="component" value="Unassembled WGS sequence"/>
</dbReference>
<dbReference type="RefSeq" id="WP_136258695.1">
    <property type="nucleotide sequence ID" value="NZ_MWIO01000029.1"/>
</dbReference>
<reference evidence="1 2" key="1">
    <citation type="submission" date="2017-02" db="EMBL/GenBank/DDBJ databases">
        <title>Whole genome sequencing of Rhodanobacter lindaniclasticus DSM 17932.</title>
        <authorList>
            <person name="Kumar S."/>
            <person name="Patil P."/>
            <person name="Patil P.B."/>
        </authorList>
    </citation>
    <scope>NUCLEOTIDE SEQUENCE [LARGE SCALE GENOMIC DNA]</scope>
    <source>
        <strain evidence="1 2">DSM 17932</strain>
    </source>
</reference>
<proteinExistence type="predicted"/>
<dbReference type="OrthoDB" id="5943279at2"/>
<dbReference type="AlphaFoldDB" id="A0A4S3KEU5"/>
<keyword evidence="2" id="KW-1185">Reference proteome</keyword>
<gene>
    <name evidence="1" type="ORF">B1991_10575</name>
</gene>
<comment type="caution">
    <text evidence="1">The sequence shown here is derived from an EMBL/GenBank/DDBJ whole genome shotgun (WGS) entry which is preliminary data.</text>
</comment>
<name>A0A4S3KEU5_9GAMM</name>
<sequence>MIGNQGARLRFLFLPVREASDRHAAYHEHLVRAEILLDRIAAAQAAGLRAVAPTLDDADEARATVKPPRDLFSPTTLEYRRWYAADGSARAQPLTREALAELLGAEGMAPREAMDRATHRSHALAAADQAWLIGRRGLPLQQRPLNRREFHALVQAIDGAWQVPAGAPEVARHNRRLALRVATLLAGMLDEYVAPPFRVEALNDAFSERLLAHLRQSIDEFRRTDAVCAVLLVGPKAWFAAKVARMRVEHQVALVLSTRGAQCAWPGPHVGVRSAGMSQVAAG</sequence>
<protein>
    <submittedName>
        <fullName evidence="1">Uncharacterized protein</fullName>
    </submittedName>
</protein>
<accession>A0A4S3KEU5</accession>
<evidence type="ECO:0000313" key="2">
    <source>
        <dbReference type="Proteomes" id="UP000306317"/>
    </source>
</evidence>